<keyword evidence="3" id="KW-1185">Reference proteome</keyword>
<dbReference type="EMBL" id="JAEEGB010000003">
    <property type="protein sequence ID" value="MBI6871358.1"/>
    <property type="molecule type" value="Genomic_DNA"/>
</dbReference>
<proteinExistence type="predicted"/>
<gene>
    <name evidence="2" type="ORF">I6U51_01390</name>
</gene>
<evidence type="ECO:0000313" key="2">
    <source>
        <dbReference type="EMBL" id="MBI6871358.1"/>
    </source>
</evidence>
<protein>
    <submittedName>
        <fullName evidence="2">Uncharacterized protein</fullName>
    </submittedName>
</protein>
<keyword evidence="1" id="KW-0812">Transmembrane</keyword>
<dbReference type="RefSeq" id="WP_211140822.1">
    <property type="nucleotide sequence ID" value="NZ_JAEEGB010000003.1"/>
</dbReference>
<organism evidence="2 3">
    <name type="scientific">Clostridium aciditolerans</name>
    <dbReference type="NCBI Taxonomy" id="339861"/>
    <lineage>
        <taxon>Bacteria</taxon>
        <taxon>Bacillati</taxon>
        <taxon>Bacillota</taxon>
        <taxon>Clostridia</taxon>
        <taxon>Eubacteriales</taxon>
        <taxon>Clostridiaceae</taxon>
        <taxon>Clostridium</taxon>
    </lineage>
</organism>
<dbReference type="AlphaFoldDB" id="A0A934HV18"/>
<accession>A0A934HV18</accession>
<dbReference type="Proteomes" id="UP000622687">
    <property type="component" value="Unassembled WGS sequence"/>
</dbReference>
<sequence length="50" mass="6141">MKESYGYFNAYRCWYVVHGKDYILINMSTFYTILLKMYIICDKMELKARI</sequence>
<feature type="transmembrane region" description="Helical" evidence="1">
    <location>
        <begin position="22"/>
        <end position="41"/>
    </location>
</feature>
<evidence type="ECO:0000313" key="3">
    <source>
        <dbReference type="Proteomes" id="UP000622687"/>
    </source>
</evidence>
<evidence type="ECO:0000256" key="1">
    <source>
        <dbReference type="SAM" id="Phobius"/>
    </source>
</evidence>
<keyword evidence="1" id="KW-1133">Transmembrane helix</keyword>
<reference evidence="2" key="1">
    <citation type="submission" date="2020-12" db="EMBL/GenBank/DDBJ databases">
        <title>Clostridium thailandense sp. nov., a novel acetogenic bacterium isolated from peat land soil in Thailand.</title>
        <authorList>
            <person name="Chaikitkaew S."/>
            <person name="Birkeland N.K."/>
        </authorList>
    </citation>
    <scope>NUCLEOTIDE SEQUENCE</scope>
    <source>
        <strain evidence="2">DSM 17425</strain>
    </source>
</reference>
<name>A0A934HV18_9CLOT</name>
<keyword evidence="1" id="KW-0472">Membrane</keyword>
<comment type="caution">
    <text evidence="2">The sequence shown here is derived from an EMBL/GenBank/DDBJ whole genome shotgun (WGS) entry which is preliminary data.</text>
</comment>